<dbReference type="AlphaFoldDB" id="A0A9N9EAL8"/>
<sequence>MVTFEFIKQNLEKAEREYEGAKEVLNKFTEGWEGQRLKELLLGDIDRHREEFNYLTKKEEGLKGKMDSWEYELKEWNKKSREFNEEK</sequence>
<evidence type="ECO:0000313" key="2">
    <source>
        <dbReference type="EMBL" id="CAG8666499.1"/>
    </source>
</evidence>
<dbReference type="Proteomes" id="UP000789706">
    <property type="component" value="Unassembled WGS sequence"/>
</dbReference>
<reference evidence="2" key="1">
    <citation type="submission" date="2021-06" db="EMBL/GenBank/DDBJ databases">
        <authorList>
            <person name="Kallberg Y."/>
            <person name="Tangrot J."/>
            <person name="Rosling A."/>
        </authorList>
    </citation>
    <scope>NUCLEOTIDE SEQUENCE</scope>
    <source>
        <strain evidence="2">AZ414A</strain>
    </source>
</reference>
<dbReference type="EMBL" id="CAJVPK010009372">
    <property type="protein sequence ID" value="CAG8666499.1"/>
    <property type="molecule type" value="Genomic_DNA"/>
</dbReference>
<proteinExistence type="predicted"/>
<keyword evidence="3" id="KW-1185">Reference proteome</keyword>
<accession>A0A9N9EAL8</accession>
<name>A0A9N9EAL8_9GLOM</name>
<organism evidence="2 3">
    <name type="scientific">Diversispora eburnea</name>
    <dbReference type="NCBI Taxonomy" id="1213867"/>
    <lineage>
        <taxon>Eukaryota</taxon>
        <taxon>Fungi</taxon>
        <taxon>Fungi incertae sedis</taxon>
        <taxon>Mucoromycota</taxon>
        <taxon>Glomeromycotina</taxon>
        <taxon>Glomeromycetes</taxon>
        <taxon>Diversisporales</taxon>
        <taxon>Diversisporaceae</taxon>
        <taxon>Diversispora</taxon>
    </lineage>
</organism>
<feature type="non-terminal residue" evidence="2">
    <location>
        <position position="87"/>
    </location>
</feature>
<evidence type="ECO:0000256" key="1">
    <source>
        <dbReference type="SAM" id="Coils"/>
    </source>
</evidence>
<evidence type="ECO:0000313" key="3">
    <source>
        <dbReference type="Proteomes" id="UP000789706"/>
    </source>
</evidence>
<comment type="caution">
    <text evidence="2">The sequence shown here is derived from an EMBL/GenBank/DDBJ whole genome shotgun (WGS) entry which is preliminary data.</text>
</comment>
<feature type="coiled-coil region" evidence="1">
    <location>
        <begin position="4"/>
        <end position="31"/>
    </location>
</feature>
<gene>
    <name evidence="2" type="ORF">DEBURN_LOCUS11944</name>
</gene>
<protein>
    <submittedName>
        <fullName evidence="2">8500_t:CDS:1</fullName>
    </submittedName>
</protein>
<keyword evidence="1" id="KW-0175">Coiled coil</keyword>